<name>A0ABD0L2V4_9CAEN</name>
<comment type="caution">
    <text evidence="1">The sequence shown here is derived from an EMBL/GenBank/DDBJ whole genome shotgun (WGS) entry which is preliminary data.</text>
</comment>
<dbReference type="AlphaFoldDB" id="A0ABD0L2V4"/>
<reference evidence="1 2" key="1">
    <citation type="journal article" date="2023" name="Sci. Data">
        <title>Genome assembly of the Korean intertidal mud-creeper Batillaria attramentaria.</title>
        <authorList>
            <person name="Patra A.K."/>
            <person name="Ho P.T."/>
            <person name="Jun S."/>
            <person name="Lee S.J."/>
            <person name="Kim Y."/>
            <person name="Won Y.J."/>
        </authorList>
    </citation>
    <scope>NUCLEOTIDE SEQUENCE [LARGE SCALE GENOMIC DNA]</scope>
    <source>
        <strain evidence="1">Wonlab-2016</strain>
    </source>
</reference>
<accession>A0ABD0L2V4</accession>
<evidence type="ECO:0000313" key="2">
    <source>
        <dbReference type="Proteomes" id="UP001519460"/>
    </source>
</evidence>
<proteinExistence type="predicted"/>
<sequence>MAFLKDGGTMPVIVCTVCMGAAVSQRSPTPLEGHHYAGAKCQDFECTGLVHGRCIDGLCICNDEYYNPGTEHRENGLCIDR</sequence>
<dbReference type="EMBL" id="JACVVK020000091">
    <property type="protein sequence ID" value="KAK7493665.1"/>
    <property type="molecule type" value="Genomic_DNA"/>
</dbReference>
<evidence type="ECO:0000313" key="1">
    <source>
        <dbReference type="EMBL" id="KAK7493665.1"/>
    </source>
</evidence>
<keyword evidence="2" id="KW-1185">Reference proteome</keyword>
<organism evidence="1 2">
    <name type="scientific">Batillaria attramentaria</name>
    <dbReference type="NCBI Taxonomy" id="370345"/>
    <lineage>
        <taxon>Eukaryota</taxon>
        <taxon>Metazoa</taxon>
        <taxon>Spiralia</taxon>
        <taxon>Lophotrochozoa</taxon>
        <taxon>Mollusca</taxon>
        <taxon>Gastropoda</taxon>
        <taxon>Caenogastropoda</taxon>
        <taxon>Sorbeoconcha</taxon>
        <taxon>Cerithioidea</taxon>
        <taxon>Batillariidae</taxon>
        <taxon>Batillaria</taxon>
    </lineage>
</organism>
<dbReference type="Proteomes" id="UP001519460">
    <property type="component" value="Unassembled WGS sequence"/>
</dbReference>
<gene>
    <name evidence="1" type="ORF">BaRGS_00015177</name>
</gene>
<protein>
    <submittedName>
        <fullName evidence="1">Uncharacterized protein</fullName>
    </submittedName>
</protein>